<accession>A0ABU0BFT4</accession>
<evidence type="ECO:0000313" key="1">
    <source>
        <dbReference type="EMBL" id="MDQ0303339.1"/>
    </source>
</evidence>
<sequence>MSAELAESCALRGSASRRCRTGGLVGTRFPFIVG</sequence>
<organism evidence="1 2">
    <name type="scientific">Ancylobacter polymorphus</name>
    <dbReference type="NCBI Taxonomy" id="223390"/>
    <lineage>
        <taxon>Bacteria</taxon>
        <taxon>Pseudomonadati</taxon>
        <taxon>Pseudomonadota</taxon>
        <taxon>Alphaproteobacteria</taxon>
        <taxon>Hyphomicrobiales</taxon>
        <taxon>Xanthobacteraceae</taxon>
        <taxon>Ancylobacter</taxon>
    </lineage>
</organism>
<dbReference type="Proteomes" id="UP001224682">
    <property type="component" value="Unassembled WGS sequence"/>
</dbReference>
<keyword evidence="2" id="KW-1185">Reference proteome</keyword>
<reference evidence="1 2" key="1">
    <citation type="submission" date="2023-07" db="EMBL/GenBank/DDBJ databases">
        <title>Genomic Encyclopedia of Type Strains, Phase IV (KMG-IV): sequencing the most valuable type-strain genomes for metagenomic binning, comparative biology and taxonomic classification.</title>
        <authorList>
            <person name="Goeker M."/>
        </authorList>
    </citation>
    <scope>NUCLEOTIDE SEQUENCE [LARGE SCALE GENOMIC DNA]</scope>
    <source>
        <strain evidence="1 2">DSM 2457</strain>
    </source>
</reference>
<gene>
    <name evidence="1" type="ORF">J2S75_002369</name>
</gene>
<dbReference type="EMBL" id="JAUSUI010000004">
    <property type="protein sequence ID" value="MDQ0303339.1"/>
    <property type="molecule type" value="Genomic_DNA"/>
</dbReference>
<name>A0ABU0BFT4_9HYPH</name>
<proteinExistence type="predicted"/>
<evidence type="ECO:0000313" key="2">
    <source>
        <dbReference type="Proteomes" id="UP001224682"/>
    </source>
</evidence>
<comment type="caution">
    <text evidence="1">The sequence shown here is derived from an EMBL/GenBank/DDBJ whole genome shotgun (WGS) entry which is preliminary data.</text>
</comment>
<protein>
    <submittedName>
        <fullName evidence="1">Uncharacterized protein</fullName>
    </submittedName>
</protein>